<dbReference type="CDD" id="cd06445">
    <property type="entry name" value="ATase"/>
    <property type="match status" value="1"/>
</dbReference>
<keyword evidence="7" id="KW-0227">DNA damage</keyword>
<dbReference type="GeneID" id="4981864"/>
<dbReference type="InterPro" id="IPR002110">
    <property type="entry name" value="Ankyrin_rpt"/>
</dbReference>
<feature type="domain" description="Nephrocystin 3-like N-terminal" evidence="17">
    <location>
        <begin position="602"/>
        <end position="777"/>
    </location>
</feature>
<reference evidence="18" key="2">
    <citation type="submission" date="2025-08" db="UniProtKB">
        <authorList>
            <consortium name="RefSeq"/>
        </authorList>
    </citation>
    <scope>IDENTIFICATION</scope>
</reference>
<dbReference type="SUPFAM" id="SSF46767">
    <property type="entry name" value="Methylated DNA-protein cysteine methyltransferase, C-terminal domain"/>
    <property type="match status" value="1"/>
</dbReference>
<dbReference type="GO" id="GO:0003908">
    <property type="term" value="F:methylated-DNA-[protein]-cysteine S-methyltransferase activity"/>
    <property type="evidence" value="ECO:0007669"/>
    <property type="project" value="UniProtKB-EC"/>
</dbReference>
<dbReference type="Gene3D" id="1.25.40.20">
    <property type="entry name" value="Ankyrin repeat-containing domain"/>
    <property type="match status" value="6"/>
</dbReference>
<dbReference type="Gene3D" id="3.40.50.300">
    <property type="entry name" value="P-loop containing nucleotide triphosphate hydrolases"/>
    <property type="match status" value="1"/>
</dbReference>
<feature type="repeat" description="ANK" evidence="13">
    <location>
        <begin position="1646"/>
        <end position="1675"/>
    </location>
</feature>
<dbReference type="PROSITE" id="PS00374">
    <property type="entry name" value="MGMT"/>
    <property type="match status" value="1"/>
</dbReference>
<accession>A0AAJ8BXK0</accession>
<comment type="catalytic activity">
    <reaction evidence="1">
        <text>a 4-O-methyl-thymidine in DNA + L-cysteinyl-[protein] = a thymidine in DNA + S-methyl-L-cysteinyl-[protein]</text>
        <dbReference type="Rhea" id="RHEA:53428"/>
        <dbReference type="Rhea" id="RHEA-COMP:10131"/>
        <dbReference type="Rhea" id="RHEA-COMP:10132"/>
        <dbReference type="Rhea" id="RHEA-COMP:13555"/>
        <dbReference type="Rhea" id="RHEA-COMP:13556"/>
        <dbReference type="ChEBI" id="CHEBI:29950"/>
        <dbReference type="ChEBI" id="CHEBI:82612"/>
        <dbReference type="ChEBI" id="CHEBI:137386"/>
        <dbReference type="ChEBI" id="CHEBI:137387"/>
        <dbReference type="EC" id="2.1.1.63"/>
    </reaction>
</comment>
<evidence type="ECO:0000259" key="17">
    <source>
        <dbReference type="Pfam" id="PF24883"/>
    </source>
</evidence>
<evidence type="ECO:0000259" key="16">
    <source>
        <dbReference type="Pfam" id="PF17100"/>
    </source>
</evidence>
<evidence type="ECO:0000256" key="10">
    <source>
        <dbReference type="ARBA" id="ARBA00030795"/>
    </source>
</evidence>
<dbReference type="InterPro" id="IPR036388">
    <property type="entry name" value="WH-like_DNA-bd_sf"/>
</dbReference>
<dbReference type="PROSITE" id="PS50088">
    <property type="entry name" value="ANK_REPEAT"/>
    <property type="match status" value="6"/>
</dbReference>
<comment type="similarity">
    <text evidence="2">Belongs to the MGMT family.</text>
</comment>
<dbReference type="SUPFAM" id="SSF48403">
    <property type="entry name" value="Ankyrin repeat"/>
    <property type="match status" value="4"/>
</dbReference>
<dbReference type="VEuPathDB" id="FungiDB:An07g05970"/>
<evidence type="ECO:0000256" key="14">
    <source>
        <dbReference type="SAM" id="MobiDB-lite"/>
    </source>
</evidence>
<keyword evidence="6" id="KW-0677">Repeat</keyword>
<dbReference type="InterPro" id="IPR036217">
    <property type="entry name" value="MethylDNA_cys_MeTrfase_DNAb"/>
</dbReference>
<keyword evidence="4" id="KW-0489">Methyltransferase</keyword>
<evidence type="ECO:0000256" key="5">
    <source>
        <dbReference type="ARBA" id="ARBA00022679"/>
    </source>
</evidence>
<evidence type="ECO:0000313" key="18">
    <source>
        <dbReference type="RefSeq" id="XP_059605772.1"/>
    </source>
</evidence>
<evidence type="ECO:0000256" key="9">
    <source>
        <dbReference type="ARBA" id="ARBA00023204"/>
    </source>
</evidence>
<dbReference type="PANTHER" id="PTHR24123:SF33">
    <property type="entry name" value="PROTEIN HOS4"/>
    <property type="match status" value="1"/>
</dbReference>
<dbReference type="PROSITE" id="PS50297">
    <property type="entry name" value="ANK_REP_REGION"/>
    <property type="match status" value="4"/>
</dbReference>
<dbReference type="InterPro" id="IPR027417">
    <property type="entry name" value="P-loop_NTPase"/>
</dbReference>
<dbReference type="InterPro" id="IPR056884">
    <property type="entry name" value="NPHP3-like_N"/>
</dbReference>
<feature type="region of interest" description="Disordered" evidence="14">
    <location>
        <begin position="1731"/>
        <end position="1757"/>
    </location>
</feature>
<dbReference type="InterPro" id="IPR001497">
    <property type="entry name" value="MethylDNA_cys_MeTrfase_AS"/>
</dbReference>
<dbReference type="InterPro" id="IPR051165">
    <property type="entry name" value="Multifunctional_ANK_Repeat"/>
</dbReference>
<evidence type="ECO:0000256" key="11">
    <source>
        <dbReference type="ARBA" id="ARBA00031621"/>
    </source>
</evidence>
<gene>
    <name evidence="18" type="ORF">An07g05970</name>
</gene>
<dbReference type="Gene3D" id="1.10.10.10">
    <property type="entry name" value="Winged helix-like DNA-binding domain superfamily/Winged helix DNA-binding domain"/>
    <property type="match status" value="1"/>
</dbReference>
<feature type="repeat" description="ANK" evidence="13">
    <location>
        <begin position="1106"/>
        <end position="1138"/>
    </location>
</feature>
<dbReference type="KEGG" id="ang:An07g05970"/>
<dbReference type="InterPro" id="IPR031359">
    <property type="entry name" value="NACHT_N"/>
</dbReference>
<dbReference type="Pfam" id="PF12796">
    <property type="entry name" value="Ank_2"/>
    <property type="match status" value="4"/>
</dbReference>
<protein>
    <recommendedName>
        <fullName evidence="3">Methylated-DNA--protein-cysteine methyltransferase</fullName>
    </recommendedName>
    <alternativeName>
        <fullName evidence="10">6-O-methylguanine-DNA methyltransferase</fullName>
    </alternativeName>
    <alternativeName>
        <fullName evidence="11">O-6-methylguanine-DNA-alkyltransferase</fullName>
    </alternativeName>
</protein>
<organism evidence="18">
    <name type="scientific">Aspergillus niger</name>
    <dbReference type="NCBI Taxonomy" id="5061"/>
    <lineage>
        <taxon>Eukaryota</taxon>
        <taxon>Fungi</taxon>
        <taxon>Dikarya</taxon>
        <taxon>Ascomycota</taxon>
        <taxon>Pezizomycotina</taxon>
        <taxon>Eurotiomycetes</taxon>
        <taxon>Eurotiomycetidae</taxon>
        <taxon>Eurotiales</taxon>
        <taxon>Aspergillaceae</taxon>
        <taxon>Aspergillus</taxon>
        <taxon>Aspergillus subgen. Circumdati</taxon>
    </lineage>
</organism>
<dbReference type="Pfam" id="PF01035">
    <property type="entry name" value="DNA_binding_1"/>
    <property type="match status" value="1"/>
</dbReference>
<evidence type="ECO:0000259" key="15">
    <source>
        <dbReference type="Pfam" id="PF01035"/>
    </source>
</evidence>
<dbReference type="NCBIfam" id="TIGR00589">
    <property type="entry name" value="ogt"/>
    <property type="match status" value="1"/>
</dbReference>
<proteinExistence type="inferred from homology"/>
<dbReference type="GO" id="GO:0032259">
    <property type="term" value="P:methylation"/>
    <property type="evidence" value="ECO:0007669"/>
    <property type="project" value="UniProtKB-KW"/>
</dbReference>
<evidence type="ECO:0000256" key="12">
    <source>
        <dbReference type="ARBA" id="ARBA00049348"/>
    </source>
</evidence>
<evidence type="ECO:0000256" key="4">
    <source>
        <dbReference type="ARBA" id="ARBA00022603"/>
    </source>
</evidence>
<feature type="domain" description="Methylated-DNA-[protein]-cysteine S-methyltransferase DNA binding" evidence="15">
    <location>
        <begin position="147"/>
        <end position="237"/>
    </location>
</feature>
<dbReference type="GO" id="GO:0006281">
    <property type="term" value="P:DNA repair"/>
    <property type="evidence" value="ECO:0007669"/>
    <property type="project" value="UniProtKB-KW"/>
</dbReference>
<feature type="repeat" description="ANK" evidence="13">
    <location>
        <begin position="1306"/>
        <end position="1334"/>
    </location>
</feature>
<keyword evidence="9" id="KW-0234">DNA repair</keyword>
<evidence type="ECO:0000256" key="6">
    <source>
        <dbReference type="ARBA" id="ARBA00022737"/>
    </source>
</evidence>
<dbReference type="Pfam" id="PF17100">
    <property type="entry name" value="NACHT_N"/>
    <property type="match status" value="1"/>
</dbReference>
<dbReference type="InterPro" id="IPR036770">
    <property type="entry name" value="Ankyrin_rpt-contain_sf"/>
</dbReference>
<feature type="repeat" description="ANK" evidence="13">
    <location>
        <begin position="1610"/>
        <end position="1642"/>
    </location>
</feature>
<feature type="domain" description="NWD NACHT-NTPase N-terminal" evidence="16">
    <location>
        <begin position="337"/>
        <end position="506"/>
    </location>
</feature>
<dbReference type="PANTHER" id="PTHR24123">
    <property type="entry name" value="ANKYRIN REPEAT-CONTAINING"/>
    <property type="match status" value="1"/>
</dbReference>
<evidence type="ECO:0000256" key="2">
    <source>
        <dbReference type="ARBA" id="ARBA00008711"/>
    </source>
</evidence>
<keyword evidence="8 13" id="KW-0040">ANK repeat</keyword>
<dbReference type="Pfam" id="PF13637">
    <property type="entry name" value="Ank_4"/>
    <property type="match status" value="1"/>
</dbReference>
<dbReference type="InterPro" id="IPR014048">
    <property type="entry name" value="MethylDNA_cys_MeTrfase_DNA-bd"/>
</dbReference>
<feature type="region of interest" description="Disordered" evidence="14">
    <location>
        <begin position="100"/>
        <end position="127"/>
    </location>
</feature>
<reference evidence="18" key="1">
    <citation type="submission" date="2025-02" db="EMBL/GenBank/DDBJ databases">
        <authorList>
            <consortium name="NCBI Genome Project"/>
        </authorList>
    </citation>
    <scope>NUCLEOTIDE SEQUENCE</scope>
</reference>
<evidence type="ECO:0000256" key="1">
    <source>
        <dbReference type="ARBA" id="ARBA00001286"/>
    </source>
</evidence>
<dbReference type="Pfam" id="PF24883">
    <property type="entry name" value="NPHP3_N"/>
    <property type="match status" value="1"/>
</dbReference>
<evidence type="ECO:0000256" key="3">
    <source>
        <dbReference type="ARBA" id="ARBA00015377"/>
    </source>
</evidence>
<evidence type="ECO:0000256" key="7">
    <source>
        <dbReference type="ARBA" id="ARBA00022763"/>
    </source>
</evidence>
<keyword evidence="5" id="KW-0808">Transferase</keyword>
<feature type="repeat" description="ANK" evidence="13">
    <location>
        <begin position="2187"/>
        <end position="2219"/>
    </location>
</feature>
<comment type="catalytic activity">
    <reaction evidence="12">
        <text>a 6-O-methyl-2'-deoxyguanosine in DNA + L-cysteinyl-[protein] = S-methyl-L-cysteinyl-[protein] + a 2'-deoxyguanosine in DNA</text>
        <dbReference type="Rhea" id="RHEA:24000"/>
        <dbReference type="Rhea" id="RHEA-COMP:10131"/>
        <dbReference type="Rhea" id="RHEA-COMP:10132"/>
        <dbReference type="Rhea" id="RHEA-COMP:11367"/>
        <dbReference type="Rhea" id="RHEA-COMP:11368"/>
        <dbReference type="ChEBI" id="CHEBI:29950"/>
        <dbReference type="ChEBI" id="CHEBI:82612"/>
        <dbReference type="ChEBI" id="CHEBI:85445"/>
        <dbReference type="ChEBI" id="CHEBI:85448"/>
        <dbReference type="EC" id="2.1.1.63"/>
    </reaction>
</comment>
<evidence type="ECO:0000256" key="8">
    <source>
        <dbReference type="ARBA" id="ARBA00023043"/>
    </source>
</evidence>
<name>A0AAJ8BXK0_ASPNG</name>
<evidence type="ECO:0000256" key="13">
    <source>
        <dbReference type="PROSITE-ProRule" id="PRU00023"/>
    </source>
</evidence>
<sequence>MVNRQSNPATVLTDTGVIFIMVIGVTPEATFVRHRNLKPLCPCLSDQLPNLYPFITELCSLSSELSDTKQRRTVITIHSYSPPNTTYQQRTEPVTMALPQVQHQPQEQQQKPTPQPIATTTTTTTTADTKTKMIKKITTHPTLPSHRREIYLALLSVPAGRWTTYAALAKHIGTSPRAVGAAMRLNPFAPEVPCHRVLGGNGKLLVGYSGAEASGGGKKKAKDGVGMKKRMLEEEGVEFTTEGMAKGLCFEGFGLVVFGANITHSPLAQICQKYTMYFDLTLPEALTSLSAIYTVLVTTMTTSLWARALSALPDKDQRMFRTSGTASAPVSKTLADIITAIETQRDRCKRHKWSTISIGGKELIIRDVCAKIAACVNKFASVVDVVVSYDPVHAALPWAGVRFVLQLFLNGIDTFGAIVEGLETSVRVIARGGILEGLYYQKNSALSEARQALQDEIVKCYTAVLKFLSLARKYYQCSRMKRAVNFISKDDLRHCTKEIQSAEQQFLIQKGLADSEDLGNIETNVLHTILIATSTADQVNDMKTKLEKTLLDLDKPLIRVVDQVSDLHRALKDNERGQILRWISPVPAQEHYREASASLMPGSGEWLFRHPEFQAWRDSSSSEVLWFWLRKIQDRISAAVIRHLRLQASKVQHSLPIVHFFCSTNPAEPERSDAREILRSLIKQLSLSVSKDLMRTPVVEEYRKRLQEATYYGEGPAALSVERCTELLCELGQSAPIMLIIDALDECDSQQRTILQQSLEEMRQSCRDLVKIFVSSRYEEDIATGFRHKRTLCVTPHDTEDDLRHFIDLHVSRFVSRWAVLHSEASDKLQQLEKSLKETLNTGAQGMFLWVSLQLECISDTSRVKDLESIYEALESLPATLGRSYAAIHCRIESMKETAREVARFTFYWLLGAKRMLPIPDFLIAVARSAKCLSNLQPRTIIDYCCGLVVIDNETNTFRLAHPTVREYLESLEIYRGKEVSYSIALACLDAYLGENCVENEFLKYATNYWPSHVEDLGFAPQRAKVVPSLTDFFTKEEHFVDWLDNFELQQREGGSSWKSTNERKLDASISTPRTPLFLICCFGFVEILEDDDVVEDLDVNQTNKDGSSGLYLAARGGHIMVVQKLLDMGASIDAPGFKYGDALQAACFEGWTGIVQLLINHGASSSVPRRGEYSSPLQAALASDNKSVAEVLLHAGVKLTTQQQFDDAIETAAFKGNVPIFQRLMAGEAGDFAPKIRPDPLQVALAGGKMRRAKLLLQSCTDINEEKGLFGNALAAAIASERLSIVQLVLDAGANIELRGRYGFPLRAAVIINNFEITKCLLEKGADPNVIDEELGDALQAAASRGSLEIMSLLLAYKAHVRGRGGYFGDTLQAAAFGGHEKAVELLIHHGAKDSLEKPRGRYHSALRAAVYVGHQSIVERLLGAGAKLKAEVICFADCCAMITSSLTARMKPRDALPNVIKELRGLDTLSHLGPLELAAQRGNVILLEMLLVEAAHINSSKADSGLLETSTLALQIAAFGGRTPAVRCLLAHGVNVNAVQHKTGTALQAALEGEQYHIADLLLSHGADIDEHWTKFGSCLQVFSERGKLEVVQFLLDRGANVNDKGGVNGTALQVACDAGHVEVVQLLLQKGADMNAQGKAIGTALHAASANGHLGIVEMLLHHDAKADTVGWNVDTNTHIALQVACANGRREVVESLLDRGAGVRNTLLCRASENGDTSLMQLMLDNGSLVNPETGPPDSKQLEGRSPTDDSSLTATPLHLAAYRGHESAVTFLLDNGADLHVQGILYPMQEQGHHNSDFDFETNTSSPMQAACYKGNSHIAKLLFTRDPWGHIKHQTFTVALKTSLDRGQHEVQRILLLQAVRSGFRAEQFHEAFCHACLKGYTQFVELIFEHFTVDNWPDAILQAAEDGRAGIVKALLLHGADPKMRNESGDTAISLAIRKMSPYCCGFYDGDPPHYRKTLAALVEAGHVLDKSLSADIPHKILRIIIWGNLELLVQLQRSGICLFQEPGTYHEALHLASLGARTEVLRYLWSIRATISSEALCDPPSQTTRQKIWTNRQRLSVSKHMSRRRKRWYSRLHIHCEHEIRELGQSESVEYADVISMLVQNDAQAAHLIRKPFEAAIDLEVVESIRVLIELFAKNDMHRTEICTGILSQILPLSMELLSFLLSQGGDVNTRYPKNNTTLLHRAAARGDEDALRILISYGAQVSLQSGDQGTALHAAVVGGFHGSVNLLLTENAEVDASCTLIGTPLAAVMPRKWKSCCGRYHRSCAEQLIAWGADIDRIDERLGTPMDIAYKAGNNEGVELLLENGALDPKSTAYPLNSDN</sequence>
<dbReference type="SMART" id="SM00248">
    <property type="entry name" value="ANK"/>
    <property type="match status" value="25"/>
</dbReference>
<feature type="repeat" description="ANK" evidence="13">
    <location>
        <begin position="1757"/>
        <end position="1789"/>
    </location>
</feature>
<dbReference type="RefSeq" id="XP_059605772.1">
    <property type="nucleotide sequence ID" value="XM_059748505.1"/>
</dbReference>